<evidence type="ECO:0000313" key="3">
    <source>
        <dbReference type="Proteomes" id="UP000769157"/>
    </source>
</evidence>
<proteinExistence type="predicted"/>
<dbReference type="OrthoDB" id="10520965at2759"/>
<sequence>MLVNAPSSNPKYLITYAVGRARALATSAAFSTLVLIPFPRPSVLAWMAGILYRVSTHLRCTATKMRACTATHSECATSFCVVRRASNLTLVLALLISVMISALAPVLSSTLTTSGSTLISWLTSKHTMAWFKNVCSGSDVSPRSATSCFRIRQLFSLNLSAFSIQNSSDLCDGDQFSLPVLSSFSNSSKVVSVVTASLRIDSSVSRSLLSSSSAHLRSISCFVVSRPLTSKNCFTSCSRPVSTLSRFSNELTLSRTIFSFTASLATEYSVAISSVYCVSMSFKACGMNVNSQIDIVAYCTDKKLRSSFVELSSLTLRNSNSGFRIFSWPSCVSPSSVSNSVRTYAELNLIDSSFDPTSFTKGPYGNDESRCEMLRMFLAKLDFGATNVSINETRTNRTMSSCGAFESNETILVE</sequence>
<name>A0A9P8T3C9_9ASCO</name>
<evidence type="ECO:0000313" key="2">
    <source>
        <dbReference type="EMBL" id="KAH3663875.1"/>
    </source>
</evidence>
<keyword evidence="1" id="KW-0812">Transmembrane</keyword>
<accession>A0A9P8T3C9</accession>
<reference evidence="2" key="1">
    <citation type="journal article" date="2021" name="Open Biol.">
        <title>Shared evolutionary footprints suggest mitochondrial oxidative damage underlies multiple complex I losses in fungi.</title>
        <authorList>
            <person name="Schikora-Tamarit M.A."/>
            <person name="Marcet-Houben M."/>
            <person name="Nosek J."/>
            <person name="Gabaldon T."/>
        </authorList>
    </citation>
    <scope>NUCLEOTIDE SEQUENCE</scope>
    <source>
        <strain evidence="2">CBS6075</strain>
    </source>
</reference>
<dbReference type="EMBL" id="JAEUBE010000366">
    <property type="protein sequence ID" value="KAH3663875.1"/>
    <property type="molecule type" value="Genomic_DNA"/>
</dbReference>
<protein>
    <submittedName>
        <fullName evidence="2">Uncharacterized protein</fullName>
    </submittedName>
</protein>
<gene>
    <name evidence="2" type="ORF">OGAPHI_005278</name>
</gene>
<keyword evidence="1" id="KW-1133">Transmembrane helix</keyword>
<organism evidence="2 3">
    <name type="scientific">Ogataea philodendri</name>
    <dbReference type="NCBI Taxonomy" id="1378263"/>
    <lineage>
        <taxon>Eukaryota</taxon>
        <taxon>Fungi</taxon>
        <taxon>Dikarya</taxon>
        <taxon>Ascomycota</taxon>
        <taxon>Saccharomycotina</taxon>
        <taxon>Pichiomycetes</taxon>
        <taxon>Pichiales</taxon>
        <taxon>Pichiaceae</taxon>
        <taxon>Ogataea</taxon>
    </lineage>
</organism>
<evidence type="ECO:0000256" key="1">
    <source>
        <dbReference type="SAM" id="Phobius"/>
    </source>
</evidence>
<reference evidence="2" key="2">
    <citation type="submission" date="2021-01" db="EMBL/GenBank/DDBJ databases">
        <authorList>
            <person name="Schikora-Tamarit M.A."/>
        </authorList>
    </citation>
    <scope>NUCLEOTIDE SEQUENCE</scope>
    <source>
        <strain evidence="2">CBS6075</strain>
    </source>
</reference>
<keyword evidence="3" id="KW-1185">Reference proteome</keyword>
<feature type="transmembrane region" description="Helical" evidence="1">
    <location>
        <begin position="88"/>
        <end position="107"/>
    </location>
</feature>
<dbReference type="Proteomes" id="UP000769157">
    <property type="component" value="Unassembled WGS sequence"/>
</dbReference>
<dbReference type="AlphaFoldDB" id="A0A9P8T3C9"/>
<dbReference type="GeneID" id="70237242"/>
<keyword evidence="1" id="KW-0472">Membrane</keyword>
<dbReference type="RefSeq" id="XP_046060211.1">
    <property type="nucleotide sequence ID" value="XM_046206446.1"/>
</dbReference>
<comment type="caution">
    <text evidence="2">The sequence shown here is derived from an EMBL/GenBank/DDBJ whole genome shotgun (WGS) entry which is preliminary data.</text>
</comment>